<organism evidence="2 3">
    <name type="scientific">Microtus ochrogaster</name>
    <name type="common">Prairie vole</name>
    <dbReference type="NCBI Taxonomy" id="79684"/>
    <lineage>
        <taxon>Eukaryota</taxon>
        <taxon>Metazoa</taxon>
        <taxon>Chordata</taxon>
        <taxon>Craniata</taxon>
        <taxon>Vertebrata</taxon>
        <taxon>Euteleostomi</taxon>
        <taxon>Mammalia</taxon>
        <taxon>Eutheria</taxon>
        <taxon>Euarchontoglires</taxon>
        <taxon>Glires</taxon>
        <taxon>Rodentia</taxon>
        <taxon>Myomorpha</taxon>
        <taxon>Muroidea</taxon>
        <taxon>Cricetidae</taxon>
        <taxon>Arvicolinae</taxon>
        <taxon>Microtus</taxon>
    </lineage>
</organism>
<dbReference type="Proteomes" id="UP000694915">
    <property type="component" value="Chromosome 7"/>
</dbReference>
<dbReference type="RefSeq" id="XP_013202927.1">
    <property type="nucleotide sequence ID" value="XM_013347473.2"/>
</dbReference>
<name>A0ABM1AJ96_MICOH</name>
<reference evidence="3" key="1">
    <citation type="submission" date="2025-08" db="UniProtKB">
        <authorList>
            <consortium name="RefSeq"/>
        </authorList>
    </citation>
    <scope>IDENTIFICATION</scope>
</reference>
<evidence type="ECO:0000256" key="1">
    <source>
        <dbReference type="SAM" id="MobiDB-lite"/>
    </source>
</evidence>
<feature type="region of interest" description="Disordered" evidence="1">
    <location>
        <begin position="86"/>
        <end position="105"/>
    </location>
</feature>
<dbReference type="GeneID" id="101999041"/>
<proteinExistence type="predicted"/>
<gene>
    <name evidence="3" type="primary">Dexi</name>
</gene>
<evidence type="ECO:0000313" key="2">
    <source>
        <dbReference type="Proteomes" id="UP000694915"/>
    </source>
</evidence>
<keyword evidence="2" id="KW-1185">Reference proteome</keyword>
<sequence length="105" mass="11276">MPLPLVGGTIWTGMGPQEEARLLVPTAGVLPQPRSMPGEVGTQCQDGRVARPYRKEKGSKDLTYHPVLRRPGSGLTLQLRDGCLQEPSQRSPFCTSPPTAPATPT</sequence>
<evidence type="ECO:0000313" key="3">
    <source>
        <dbReference type="RefSeq" id="XP_013202927.1"/>
    </source>
</evidence>
<accession>A0ABM1AJ96</accession>
<protein>
    <submittedName>
        <fullName evidence="3">Dexamethasone-induced protein isoform X2</fullName>
    </submittedName>
</protein>